<dbReference type="GO" id="GO:0043130">
    <property type="term" value="F:ubiquitin binding"/>
    <property type="evidence" value="ECO:0007669"/>
    <property type="project" value="InterPro"/>
</dbReference>
<feature type="compositionally biased region" description="Basic and acidic residues" evidence="1">
    <location>
        <begin position="580"/>
        <end position="591"/>
    </location>
</feature>
<dbReference type="PROSITE" id="PS51140">
    <property type="entry name" value="CUE"/>
    <property type="match status" value="1"/>
</dbReference>
<dbReference type="OrthoDB" id="5577209at2759"/>
<dbReference type="EMBL" id="JADBJN010000001">
    <property type="protein sequence ID" value="KAG5683773.1"/>
    <property type="molecule type" value="Genomic_DNA"/>
</dbReference>
<sequence>MLFVLAVFQCYPLKMFWSHVIFDKDFLNPLLDFFQESTPFYIPLKEIYKDNDDLIELYEKICKNAITIVCRLILNRESEEEFMTKEKHAEILYQNYLISVPMIFDMIALYGYSNKNLIQKIINEVVKIEPKYQNDIKAGIKFIQSTFVTMKKQVLLIEEENRNLFEKYEDLCLYLMNIAVTLNILIELVPLDVKIYCSRELHLEQSITSLYDNLIPTLYKNSIALDSSAWFINFINYARVEMINTFRCLVNRGILALFNASEKTRNKIADEVLSIFTECAGFHTFIKDYTALYPIEMDLDVLQQSDKKIDQIKLKFVSDAYKNDSSTANVANGFHLKSNDEIQNEDCDDDELEGACALPLKKEGPQLPEKNTEDFIQFETCKILELFPEYGAGYIRRLLAFYDNNSETVISKILEESVDESFKKFDKQEPFIPPESPSKIPQSIDKSHDVASSTAAEVMETFNTGHILKNGKNLTKKQPKTIADIINDKSHVNELRDRYKQYSLISGKNDVDDDNEYDDEYDDSYDVFADTEPKIHLKGNMRDVLPDEVESEESESEEEESQQNDPQRKRNPMDFCENPEIIRARREREYQNRMSKKFPNRTVPNRDVVGNAKGKGQSNEVLRNRQQKSANKSSRANHNRKAGSTFKQSRGMY</sequence>
<proteinExistence type="predicted"/>
<feature type="compositionally biased region" description="Acidic residues" evidence="1">
    <location>
        <begin position="546"/>
        <end position="562"/>
    </location>
</feature>
<dbReference type="CDD" id="cd14364">
    <property type="entry name" value="CUE_ASCC2"/>
    <property type="match status" value="1"/>
</dbReference>
<dbReference type="Proteomes" id="UP001107558">
    <property type="component" value="Chromosome 1"/>
</dbReference>
<dbReference type="InterPro" id="IPR003892">
    <property type="entry name" value="CUE"/>
</dbReference>
<dbReference type="SUPFAM" id="SSF46934">
    <property type="entry name" value="UBA-like"/>
    <property type="match status" value="1"/>
</dbReference>
<keyword evidence="4" id="KW-1185">Reference proteome</keyword>
<dbReference type="AlphaFoldDB" id="A0A9J6CP68"/>
<accession>A0A9J6CP68</accession>
<protein>
    <recommendedName>
        <fullName evidence="2">CUE domain-containing protein</fullName>
    </recommendedName>
</protein>
<comment type="caution">
    <text evidence="3">The sequence shown here is derived from an EMBL/GenBank/DDBJ whole genome shotgun (WGS) entry which is preliminary data.</text>
</comment>
<evidence type="ECO:0000256" key="1">
    <source>
        <dbReference type="SAM" id="MobiDB-lite"/>
    </source>
</evidence>
<feature type="domain" description="CUE" evidence="2">
    <location>
        <begin position="375"/>
        <end position="418"/>
    </location>
</feature>
<dbReference type="InterPro" id="IPR009060">
    <property type="entry name" value="UBA-like_sf"/>
</dbReference>
<dbReference type="Gene3D" id="1.10.8.10">
    <property type="entry name" value="DNA helicase RuvA subunit, C-terminal domain"/>
    <property type="match status" value="1"/>
</dbReference>
<dbReference type="InterPro" id="IPR041800">
    <property type="entry name" value="ASCC2_CUE"/>
</dbReference>
<organism evidence="3 4">
    <name type="scientific">Polypedilum vanderplanki</name>
    <name type="common">Sleeping chironomid midge</name>
    <dbReference type="NCBI Taxonomy" id="319348"/>
    <lineage>
        <taxon>Eukaryota</taxon>
        <taxon>Metazoa</taxon>
        <taxon>Ecdysozoa</taxon>
        <taxon>Arthropoda</taxon>
        <taxon>Hexapoda</taxon>
        <taxon>Insecta</taxon>
        <taxon>Pterygota</taxon>
        <taxon>Neoptera</taxon>
        <taxon>Endopterygota</taxon>
        <taxon>Diptera</taxon>
        <taxon>Nematocera</taxon>
        <taxon>Chironomoidea</taxon>
        <taxon>Chironomidae</taxon>
        <taxon>Chironominae</taxon>
        <taxon>Polypedilum</taxon>
        <taxon>Polypedilum</taxon>
    </lineage>
</organism>
<evidence type="ECO:0000313" key="3">
    <source>
        <dbReference type="EMBL" id="KAG5683773.1"/>
    </source>
</evidence>
<reference evidence="3" key="1">
    <citation type="submission" date="2021-03" db="EMBL/GenBank/DDBJ databases">
        <title>Chromosome level genome of the anhydrobiotic midge Polypedilum vanderplanki.</title>
        <authorList>
            <person name="Yoshida Y."/>
            <person name="Kikawada T."/>
            <person name="Gusev O."/>
        </authorList>
    </citation>
    <scope>NUCLEOTIDE SEQUENCE</scope>
    <source>
        <strain evidence="3">NIAS01</strain>
        <tissue evidence="3">Whole body or cell culture</tissue>
    </source>
</reference>
<dbReference type="InterPro" id="IPR052586">
    <property type="entry name" value="ASCC2"/>
</dbReference>
<feature type="region of interest" description="Disordered" evidence="1">
    <location>
        <begin position="538"/>
        <end position="653"/>
    </location>
</feature>
<dbReference type="PANTHER" id="PTHR21494">
    <property type="entry name" value="ACTIVATING SIGNAL COINTEGRATOR 1 COMPLEX SUBUNIT 2 ASC-1 COMPLEX SUBUNIT P100"/>
    <property type="match status" value="1"/>
</dbReference>
<evidence type="ECO:0000313" key="4">
    <source>
        <dbReference type="Proteomes" id="UP001107558"/>
    </source>
</evidence>
<gene>
    <name evidence="3" type="ORF">PVAND_013037</name>
</gene>
<name>A0A9J6CP68_POLVA</name>
<dbReference type="Pfam" id="PF02845">
    <property type="entry name" value="CUE"/>
    <property type="match status" value="1"/>
</dbReference>
<dbReference type="PANTHER" id="PTHR21494:SF0">
    <property type="entry name" value="ACTIVATING SIGNAL COINTEGRATOR 1 COMPLEX SUBUNIT 2"/>
    <property type="match status" value="1"/>
</dbReference>
<evidence type="ECO:0000259" key="2">
    <source>
        <dbReference type="PROSITE" id="PS51140"/>
    </source>
</evidence>
<dbReference type="GO" id="GO:0006355">
    <property type="term" value="P:regulation of DNA-templated transcription"/>
    <property type="evidence" value="ECO:0007669"/>
    <property type="project" value="TreeGrafter"/>
</dbReference>